<evidence type="ECO:0000313" key="5">
    <source>
        <dbReference type="Proteomes" id="UP000180057"/>
    </source>
</evidence>
<comment type="similarity">
    <text evidence="1 3">Belongs to the short-chain dehydrogenases/reductases (SDR) family.</text>
</comment>
<dbReference type="PANTHER" id="PTHR43976:SF16">
    <property type="entry name" value="SHORT-CHAIN DEHYDROGENASE_REDUCTASE FAMILY PROTEIN"/>
    <property type="match status" value="1"/>
</dbReference>
<gene>
    <name evidence="4" type="ORF">BKP45_13760</name>
</gene>
<dbReference type="PANTHER" id="PTHR43976">
    <property type="entry name" value="SHORT CHAIN DEHYDROGENASE"/>
    <property type="match status" value="1"/>
</dbReference>
<dbReference type="OrthoDB" id="9775296at2"/>
<reference evidence="4 5" key="1">
    <citation type="submission" date="2016-10" db="EMBL/GenBank/DDBJ databases">
        <title>Draft genome sequences of four alkaliphilic bacteria belonging to the Anaerobacillus genus.</title>
        <authorList>
            <person name="Bassil N.M."/>
            <person name="Lloyd J.R."/>
        </authorList>
    </citation>
    <scope>NUCLEOTIDE SEQUENCE [LARGE SCALE GENOMIC DNA]</scope>
    <source>
        <strain evidence="4 5">DSM 22531</strain>
    </source>
</reference>
<comment type="caution">
    <text evidence="4">The sequence shown here is derived from an EMBL/GenBank/DDBJ whole genome shotgun (WGS) entry which is preliminary data.</text>
</comment>
<organism evidence="4 5">
    <name type="scientific">Anaerobacillus alkalidiazotrophicus</name>
    <dbReference type="NCBI Taxonomy" id="472963"/>
    <lineage>
        <taxon>Bacteria</taxon>
        <taxon>Bacillati</taxon>
        <taxon>Bacillota</taxon>
        <taxon>Bacilli</taxon>
        <taxon>Bacillales</taxon>
        <taxon>Bacillaceae</taxon>
        <taxon>Anaerobacillus</taxon>
    </lineage>
</organism>
<keyword evidence="5" id="KW-1185">Reference proteome</keyword>
<sequence length="281" mass="31900">MEKTIVLITGTNSGFGYLATLHLAKQGYFVVATMRDLNKKHLLIEEAKKNNILNNIDVLQLDVTKDQEINEIKNYVQQRYHKIDILINNAGYCCGGMTELLSINDWKYQLETNVLGVVSVTKAFLPMMRERRKGKIINIGSISGRFGFPGLGAYATSKFALSGFSESLRLELLPFNIYVSIIEAGSFQTDIWKKSLSEVQLPEQQDYHGFMKLIFNEANKTAKKAADPNKVVLLIEKISKARNPKLRYQVGSGVKSMIFWKNILPWSLLEKIILVKLNKHK</sequence>
<dbReference type="Pfam" id="PF00106">
    <property type="entry name" value="adh_short"/>
    <property type="match status" value="1"/>
</dbReference>
<accession>A0A1S2M3D5</accession>
<protein>
    <submittedName>
        <fullName evidence="4">Short-chain dehydrogenase</fullName>
    </submittedName>
</protein>
<dbReference type="PRINTS" id="PR00080">
    <property type="entry name" value="SDRFAMILY"/>
</dbReference>
<dbReference type="NCBIfam" id="NF005372">
    <property type="entry name" value="PRK06914.1"/>
    <property type="match status" value="1"/>
</dbReference>
<evidence type="ECO:0000256" key="1">
    <source>
        <dbReference type="ARBA" id="ARBA00006484"/>
    </source>
</evidence>
<dbReference type="PROSITE" id="PS00061">
    <property type="entry name" value="ADH_SHORT"/>
    <property type="match status" value="1"/>
</dbReference>
<dbReference type="Proteomes" id="UP000180057">
    <property type="component" value="Unassembled WGS sequence"/>
</dbReference>
<proteinExistence type="inferred from homology"/>
<dbReference type="SUPFAM" id="SSF51735">
    <property type="entry name" value="NAD(P)-binding Rossmann-fold domains"/>
    <property type="match status" value="1"/>
</dbReference>
<name>A0A1S2M3D5_9BACI</name>
<dbReference type="PRINTS" id="PR00081">
    <property type="entry name" value="GDHRDH"/>
</dbReference>
<dbReference type="InterPro" id="IPR036291">
    <property type="entry name" value="NAD(P)-bd_dom_sf"/>
</dbReference>
<dbReference type="AlphaFoldDB" id="A0A1S2M3D5"/>
<dbReference type="GO" id="GO:0016491">
    <property type="term" value="F:oxidoreductase activity"/>
    <property type="evidence" value="ECO:0007669"/>
    <property type="project" value="UniProtKB-KW"/>
</dbReference>
<evidence type="ECO:0000256" key="3">
    <source>
        <dbReference type="RuleBase" id="RU000363"/>
    </source>
</evidence>
<evidence type="ECO:0000313" key="4">
    <source>
        <dbReference type="EMBL" id="OIJ19221.1"/>
    </source>
</evidence>
<keyword evidence="2" id="KW-0560">Oxidoreductase</keyword>
<dbReference type="InterPro" id="IPR002347">
    <property type="entry name" value="SDR_fam"/>
</dbReference>
<dbReference type="Gene3D" id="3.40.50.720">
    <property type="entry name" value="NAD(P)-binding Rossmann-like Domain"/>
    <property type="match status" value="1"/>
</dbReference>
<dbReference type="CDD" id="cd05374">
    <property type="entry name" value="17beta-HSD-like_SDR_c"/>
    <property type="match status" value="1"/>
</dbReference>
<dbReference type="InterPro" id="IPR020904">
    <property type="entry name" value="Sc_DH/Rdtase_CS"/>
</dbReference>
<dbReference type="RefSeq" id="WP_071390268.1">
    <property type="nucleotide sequence ID" value="NZ_MLQS01000019.1"/>
</dbReference>
<dbReference type="InterPro" id="IPR051911">
    <property type="entry name" value="SDR_oxidoreductase"/>
</dbReference>
<dbReference type="EMBL" id="MLQS01000019">
    <property type="protein sequence ID" value="OIJ19221.1"/>
    <property type="molecule type" value="Genomic_DNA"/>
</dbReference>
<dbReference type="STRING" id="472963.BKP45_13760"/>
<evidence type="ECO:0000256" key="2">
    <source>
        <dbReference type="ARBA" id="ARBA00023002"/>
    </source>
</evidence>